<accession>A0A345ZX23</accession>
<dbReference type="SUPFAM" id="SSF52317">
    <property type="entry name" value="Class I glutamine amidotransferase-like"/>
    <property type="match status" value="1"/>
</dbReference>
<protein>
    <submittedName>
        <fullName evidence="2">Type 1 glutamine amidotransferase</fullName>
    </submittedName>
</protein>
<dbReference type="PROSITE" id="PS51273">
    <property type="entry name" value="GATASE_TYPE_1"/>
    <property type="match status" value="1"/>
</dbReference>
<dbReference type="InterPro" id="IPR044992">
    <property type="entry name" value="ChyE-like"/>
</dbReference>
<dbReference type="KEGG" id="ptaw:DW352_13700"/>
<dbReference type="AlphaFoldDB" id="A0A345ZX23"/>
<keyword evidence="3" id="KW-1185">Reference proteome</keyword>
<dbReference type="CDD" id="cd01741">
    <property type="entry name" value="GATase1_1"/>
    <property type="match status" value="1"/>
</dbReference>
<dbReference type="Proteomes" id="UP000254889">
    <property type="component" value="Chromosome"/>
</dbReference>
<dbReference type="EMBL" id="CP031417">
    <property type="protein sequence ID" value="AXK81470.1"/>
    <property type="molecule type" value="Genomic_DNA"/>
</dbReference>
<feature type="domain" description="Glutamine amidotransferase" evidence="1">
    <location>
        <begin position="63"/>
        <end position="207"/>
    </location>
</feature>
<reference evidence="2 3" key="1">
    <citation type="submission" date="2018-07" db="EMBL/GenBank/DDBJ databases">
        <authorList>
            <person name="Quirk P.G."/>
            <person name="Krulwich T.A."/>
        </authorList>
    </citation>
    <scope>NUCLEOTIDE SEQUENCE [LARGE SCALE GENOMIC DNA]</scope>
    <source>
        <strain evidence="2 3">CC-BB4</strain>
    </source>
</reference>
<dbReference type="GO" id="GO:0016740">
    <property type="term" value="F:transferase activity"/>
    <property type="evidence" value="ECO:0007669"/>
    <property type="project" value="UniProtKB-KW"/>
</dbReference>
<dbReference type="RefSeq" id="WP_115691849.1">
    <property type="nucleotide sequence ID" value="NZ_CP031417.1"/>
</dbReference>
<evidence type="ECO:0000313" key="2">
    <source>
        <dbReference type="EMBL" id="AXK81470.1"/>
    </source>
</evidence>
<organism evidence="2 3">
    <name type="scientific">Pseudolabrys taiwanensis</name>
    <dbReference type="NCBI Taxonomy" id="331696"/>
    <lineage>
        <taxon>Bacteria</taxon>
        <taxon>Pseudomonadati</taxon>
        <taxon>Pseudomonadota</taxon>
        <taxon>Alphaproteobacteria</taxon>
        <taxon>Hyphomicrobiales</taxon>
        <taxon>Xanthobacteraceae</taxon>
        <taxon>Pseudolabrys</taxon>
    </lineage>
</organism>
<dbReference type="OrthoDB" id="9794816at2"/>
<gene>
    <name evidence="2" type="ORF">DW352_13700</name>
</gene>
<evidence type="ECO:0000259" key="1">
    <source>
        <dbReference type="Pfam" id="PF00117"/>
    </source>
</evidence>
<name>A0A345ZX23_9HYPH</name>
<dbReference type="Pfam" id="PF00117">
    <property type="entry name" value="GATase"/>
    <property type="match status" value="1"/>
</dbReference>
<keyword evidence="2" id="KW-0808">Transferase</keyword>
<dbReference type="InterPro" id="IPR017926">
    <property type="entry name" value="GATASE"/>
</dbReference>
<dbReference type="InterPro" id="IPR029062">
    <property type="entry name" value="Class_I_gatase-like"/>
</dbReference>
<keyword evidence="2" id="KW-0315">Glutamine amidotransferase</keyword>
<proteinExistence type="predicted"/>
<dbReference type="PANTHER" id="PTHR42695">
    <property type="entry name" value="GLUTAMINE AMIDOTRANSFERASE YLR126C-RELATED"/>
    <property type="match status" value="1"/>
</dbReference>
<dbReference type="GO" id="GO:0005829">
    <property type="term" value="C:cytosol"/>
    <property type="evidence" value="ECO:0007669"/>
    <property type="project" value="TreeGrafter"/>
</dbReference>
<evidence type="ECO:0000313" key="3">
    <source>
        <dbReference type="Proteomes" id="UP000254889"/>
    </source>
</evidence>
<dbReference type="PANTHER" id="PTHR42695:SF5">
    <property type="entry name" value="GLUTAMINE AMIDOTRANSFERASE YLR126C-RELATED"/>
    <property type="match status" value="1"/>
</dbReference>
<sequence length="288" mass="30822">MPSPRLLVIEGNSPKTMAEHKAVGGTIASQGYGDLLRELLPGAAVDVCYPGDVAAALPQGQALEGYDGIAITGSGLHVYNDGPEVTRQIDLVRAALSTGTPLFGSCWGLQVLTVAAGGQVRRNPKGREIGFGRGIRLTDAGRKHPMYVGKIEVFNAPTVHLDEVETVAPGTTILASNAVSAVQSAEIRTNGSVAWGVQYHPEYPLRELAAIVRRIGTGLIAEGFFGDETEVKAFSQELDTLDKDPACKRLSWRHGISTNVLDKKLRTSEVANWIEFQVLPTRAKRGRG</sequence>
<dbReference type="Gene3D" id="3.40.50.880">
    <property type="match status" value="1"/>
</dbReference>